<dbReference type="EMBL" id="JACOAF010000031">
    <property type="protein sequence ID" value="MBC3540914.1"/>
    <property type="molecule type" value="Genomic_DNA"/>
</dbReference>
<evidence type="ECO:0000256" key="1">
    <source>
        <dbReference type="SAM" id="SignalP"/>
    </source>
</evidence>
<keyword evidence="1" id="KW-0732">Signal</keyword>
<protein>
    <recommendedName>
        <fullName evidence="4">DUF4488 domain-containing protein</fullName>
    </recommendedName>
</protein>
<sequence>MRNKFNPVAALALFASLLVASSCAPDDAPEDQSPSIAGLYRFAAMNSAEKVDLNKDGKASTNLLEEIDDYNFQYPVAKLELRPTKYNNSGYQLIDIFFPHPNLTSYTDSNARAIVLHTNNSLNGTGYTYTFDERTKAIEIVRPAHHQKTEEEWGRLNSLTILGTNQLTANVTKTYYDFQTNNWRKLNITVVYEKVE</sequence>
<feature type="chain" id="PRO_5047523764" description="DUF4488 domain-containing protein" evidence="1">
    <location>
        <begin position="25"/>
        <end position="196"/>
    </location>
</feature>
<reference evidence="2 3" key="1">
    <citation type="journal article" date="2019" name="Int. J. Syst. Evol. Microbiol.">
        <title>Rufibacter sediminis sp. nov., isolated from freshwater lake sediment.</title>
        <authorList>
            <person name="Qu J.H."/>
            <person name="Zhang L.J."/>
            <person name="Fu Y.H."/>
            <person name="Li H.F."/>
        </authorList>
    </citation>
    <scope>NUCLEOTIDE SEQUENCE [LARGE SCALE GENOMIC DNA]</scope>
    <source>
        <strain evidence="2 3">H-1</strain>
    </source>
</reference>
<evidence type="ECO:0000313" key="2">
    <source>
        <dbReference type="EMBL" id="MBC3540914.1"/>
    </source>
</evidence>
<proteinExistence type="predicted"/>
<dbReference type="Proteomes" id="UP000659698">
    <property type="component" value="Unassembled WGS sequence"/>
</dbReference>
<gene>
    <name evidence="2" type="ORF">H7U12_14560</name>
</gene>
<accession>A0ABR6VUS7</accession>
<evidence type="ECO:0000313" key="3">
    <source>
        <dbReference type="Proteomes" id="UP000659698"/>
    </source>
</evidence>
<keyword evidence="3" id="KW-1185">Reference proteome</keyword>
<evidence type="ECO:0008006" key="4">
    <source>
        <dbReference type="Google" id="ProtNLM"/>
    </source>
</evidence>
<dbReference type="PROSITE" id="PS51257">
    <property type="entry name" value="PROKAR_LIPOPROTEIN"/>
    <property type="match status" value="1"/>
</dbReference>
<name>A0ABR6VUS7_9BACT</name>
<feature type="signal peptide" evidence="1">
    <location>
        <begin position="1"/>
        <end position="24"/>
    </location>
</feature>
<comment type="caution">
    <text evidence="2">The sequence shown here is derived from an EMBL/GenBank/DDBJ whole genome shotgun (WGS) entry which is preliminary data.</text>
</comment>
<dbReference type="RefSeq" id="WP_186639247.1">
    <property type="nucleotide sequence ID" value="NZ_JACOAF010000031.1"/>
</dbReference>
<organism evidence="2 3">
    <name type="scientific">Rufibacter sediminis</name>
    <dbReference type="NCBI Taxonomy" id="2762756"/>
    <lineage>
        <taxon>Bacteria</taxon>
        <taxon>Pseudomonadati</taxon>
        <taxon>Bacteroidota</taxon>
        <taxon>Cytophagia</taxon>
        <taxon>Cytophagales</taxon>
        <taxon>Hymenobacteraceae</taxon>
        <taxon>Rufibacter</taxon>
    </lineage>
</organism>